<proteinExistence type="inferred from homology"/>
<dbReference type="PANTHER" id="PTHR47683:SF2">
    <property type="entry name" value="RNA-BINDING S4 DOMAIN-CONTAINING PROTEIN"/>
    <property type="match status" value="1"/>
</dbReference>
<dbReference type="PROSITE" id="PS50889">
    <property type="entry name" value="S4"/>
    <property type="match status" value="1"/>
</dbReference>
<dbReference type="SUPFAM" id="SSF55120">
    <property type="entry name" value="Pseudouridine synthase"/>
    <property type="match status" value="1"/>
</dbReference>
<dbReference type="SUPFAM" id="SSF55174">
    <property type="entry name" value="Alpha-L RNA-binding motif"/>
    <property type="match status" value="1"/>
</dbReference>
<dbReference type="EMBL" id="JAGFNZ010000007">
    <property type="protein sequence ID" value="MBW7573992.1"/>
    <property type="molecule type" value="Genomic_DNA"/>
</dbReference>
<name>A0ABS7DSJ4_9FIRM</name>
<keyword evidence="2 4" id="KW-0413">Isomerase</keyword>
<dbReference type="InterPro" id="IPR050343">
    <property type="entry name" value="RsuA_PseudoU_synthase"/>
</dbReference>
<evidence type="ECO:0000256" key="4">
    <source>
        <dbReference type="RuleBase" id="RU003887"/>
    </source>
</evidence>
<comment type="caution">
    <text evidence="7">The sequence shown here is derived from an EMBL/GenBank/DDBJ whole genome shotgun (WGS) entry which is preliminary data.</text>
</comment>
<dbReference type="PROSITE" id="PS01149">
    <property type="entry name" value="PSI_RSU"/>
    <property type="match status" value="1"/>
</dbReference>
<dbReference type="InterPro" id="IPR006145">
    <property type="entry name" value="PsdUridine_synth_RsuA/RluA"/>
</dbReference>
<keyword evidence="8" id="KW-1185">Reference proteome</keyword>
<dbReference type="RefSeq" id="WP_219966401.1">
    <property type="nucleotide sequence ID" value="NZ_JAGFNZ010000007.1"/>
</dbReference>
<dbReference type="InterPro" id="IPR042092">
    <property type="entry name" value="PsdUridine_s_RsuA/RluB/E/F_cat"/>
</dbReference>
<dbReference type="CDD" id="cd00165">
    <property type="entry name" value="S4"/>
    <property type="match status" value="1"/>
</dbReference>
<dbReference type="SMART" id="SM00363">
    <property type="entry name" value="S4"/>
    <property type="match status" value="1"/>
</dbReference>
<evidence type="ECO:0000313" key="7">
    <source>
        <dbReference type="EMBL" id="MBW7573992.1"/>
    </source>
</evidence>
<dbReference type="Gene3D" id="3.30.70.580">
    <property type="entry name" value="Pseudouridine synthase I, catalytic domain, N-terminal subdomain"/>
    <property type="match status" value="1"/>
</dbReference>
<comment type="similarity">
    <text evidence="1 4">Belongs to the pseudouridine synthase RsuA family.</text>
</comment>
<dbReference type="InterPro" id="IPR018496">
    <property type="entry name" value="PsdUridine_synth_RsuA/RluB_CS"/>
</dbReference>
<sequence length="277" mass="30952">MAKDVRLQKMLADCGVASRRKAEEMISAGEVKVNGVTAKIGDKVDTKKDKVSVKGTLLDTHVKSIYIMLHKPRGFITTMSDEMDRKCVAELIKEIPERIYPVGRLDRESEGLLLMTNDGEFANAMTHPSLHIPKTYRVTVRPSISEDQLTQIAVGIVIDGRKTAPAKVNVISQEAGRVVLEIVLYEGRNRQIRKMCEQLGLEVARLKRIAVGPVKLGMLQPGAWRPLTTEEIKKLIAGAKADKQNTETGSEPDDIHFGIKRQRENRPNSANHSRRRK</sequence>
<gene>
    <name evidence="7" type="ORF">J5W02_14355</name>
</gene>
<evidence type="ECO:0000313" key="8">
    <source>
        <dbReference type="Proteomes" id="UP000719942"/>
    </source>
</evidence>
<feature type="compositionally biased region" description="Basic and acidic residues" evidence="5">
    <location>
        <begin position="253"/>
        <end position="266"/>
    </location>
</feature>
<evidence type="ECO:0000256" key="2">
    <source>
        <dbReference type="ARBA" id="ARBA00023235"/>
    </source>
</evidence>
<dbReference type="EC" id="5.4.99.-" evidence="4"/>
<accession>A0ABS7DSJ4</accession>
<reference evidence="7 8" key="1">
    <citation type="submission" date="2021-03" db="EMBL/GenBank/DDBJ databases">
        <title>Caproiciproducens sp. nov. isolated from feces of cow.</title>
        <authorList>
            <person name="Choi J.-Y."/>
        </authorList>
    </citation>
    <scope>NUCLEOTIDE SEQUENCE [LARGE SCALE GENOMIC DNA]</scope>
    <source>
        <strain evidence="7 8">AGMB10547</strain>
    </source>
</reference>
<evidence type="ECO:0000256" key="3">
    <source>
        <dbReference type="PROSITE-ProRule" id="PRU00182"/>
    </source>
</evidence>
<dbReference type="PANTHER" id="PTHR47683">
    <property type="entry name" value="PSEUDOURIDINE SYNTHASE FAMILY PROTEIN-RELATED"/>
    <property type="match status" value="1"/>
</dbReference>
<evidence type="ECO:0000256" key="5">
    <source>
        <dbReference type="SAM" id="MobiDB-lite"/>
    </source>
</evidence>
<evidence type="ECO:0000256" key="1">
    <source>
        <dbReference type="ARBA" id="ARBA00008348"/>
    </source>
</evidence>
<dbReference type="Proteomes" id="UP000719942">
    <property type="component" value="Unassembled WGS sequence"/>
</dbReference>
<dbReference type="NCBIfam" id="TIGR00093">
    <property type="entry name" value="pseudouridine synthase"/>
    <property type="match status" value="1"/>
</dbReference>
<dbReference type="InterPro" id="IPR020094">
    <property type="entry name" value="TruA/RsuA/RluB/E/F_N"/>
</dbReference>
<organism evidence="7 8">
    <name type="scientific">Caproiciproducens faecalis</name>
    <dbReference type="NCBI Taxonomy" id="2820301"/>
    <lineage>
        <taxon>Bacteria</taxon>
        <taxon>Bacillati</taxon>
        <taxon>Bacillota</taxon>
        <taxon>Clostridia</taxon>
        <taxon>Eubacteriales</taxon>
        <taxon>Acutalibacteraceae</taxon>
        <taxon>Caproiciproducens</taxon>
    </lineage>
</organism>
<protein>
    <recommendedName>
        <fullName evidence="4">Pseudouridine synthase</fullName>
        <ecNumber evidence="4">5.4.99.-</ecNumber>
    </recommendedName>
</protein>
<dbReference type="InterPro" id="IPR000748">
    <property type="entry name" value="PsdUridine_synth_RsuA/RluB/E/F"/>
</dbReference>
<keyword evidence="3" id="KW-0694">RNA-binding</keyword>
<feature type="domain" description="RNA-binding S4" evidence="6">
    <location>
        <begin position="5"/>
        <end position="73"/>
    </location>
</feature>
<feature type="region of interest" description="Disordered" evidence="5">
    <location>
        <begin position="240"/>
        <end position="277"/>
    </location>
</feature>
<evidence type="ECO:0000259" key="6">
    <source>
        <dbReference type="SMART" id="SM00363"/>
    </source>
</evidence>
<dbReference type="Gene3D" id="3.30.70.1560">
    <property type="entry name" value="Alpha-L RNA-binding motif"/>
    <property type="match status" value="1"/>
</dbReference>
<dbReference type="Pfam" id="PF00849">
    <property type="entry name" value="PseudoU_synth_2"/>
    <property type="match status" value="1"/>
</dbReference>
<dbReference type="CDD" id="cd02870">
    <property type="entry name" value="PseudoU_synth_RsuA_like"/>
    <property type="match status" value="1"/>
</dbReference>
<dbReference type="Gene3D" id="3.10.290.10">
    <property type="entry name" value="RNA-binding S4 domain"/>
    <property type="match status" value="1"/>
</dbReference>
<dbReference type="InterPro" id="IPR036986">
    <property type="entry name" value="S4_RNA-bd_sf"/>
</dbReference>
<dbReference type="InterPro" id="IPR020103">
    <property type="entry name" value="PsdUridine_synth_cat_dom_sf"/>
</dbReference>
<dbReference type="Pfam" id="PF01479">
    <property type="entry name" value="S4"/>
    <property type="match status" value="1"/>
</dbReference>
<dbReference type="InterPro" id="IPR002942">
    <property type="entry name" value="S4_RNA-bd"/>
</dbReference>